<dbReference type="CDD" id="cd07438">
    <property type="entry name" value="PHP_HisPPase_AMP"/>
    <property type="match status" value="1"/>
</dbReference>
<evidence type="ECO:0000313" key="3">
    <source>
        <dbReference type="EMBL" id="PQQ66318.1"/>
    </source>
</evidence>
<dbReference type="AlphaFoldDB" id="A0A2K9EPC5"/>
<organism evidence="2 4">
    <name type="scientific">Acetivibrio saccincola</name>
    <dbReference type="NCBI Taxonomy" id="1677857"/>
    <lineage>
        <taxon>Bacteria</taxon>
        <taxon>Bacillati</taxon>
        <taxon>Bacillota</taxon>
        <taxon>Clostridia</taxon>
        <taxon>Eubacteriales</taxon>
        <taxon>Oscillospiraceae</taxon>
        <taxon>Acetivibrio</taxon>
    </lineage>
</organism>
<dbReference type="InterPro" id="IPR052018">
    <property type="entry name" value="PHP_domain"/>
</dbReference>
<dbReference type="Gene3D" id="3.20.20.140">
    <property type="entry name" value="Metal-dependent hydrolases"/>
    <property type="match status" value="1"/>
</dbReference>
<feature type="domain" description="Polymerase/histidinol phosphatase N-terminal" evidence="1">
    <location>
        <begin position="5"/>
        <end position="70"/>
    </location>
</feature>
<keyword evidence="2" id="KW-0808">Transferase</keyword>
<dbReference type="EMBL" id="NEMB01000003">
    <property type="protein sequence ID" value="PQQ66318.1"/>
    <property type="molecule type" value="Genomic_DNA"/>
</dbReference>
<dbReference type="EMBL" id="CP025197">
    <property type="protein sequence ID" value="AUG58481.1"/>
    <property type="molecule type" value="Genomic_DNA"/>
</dbReference>
<dbReference type="OrthoDB" id="9804333at2"/>
<name>A0A2K9EPC5_9FIRM</name>
<dbReference type="KEGG" id="hsc:HVS_13045"/>
<gene>
    <name evidence="2" type="primary">dnaE2</name>
    <name evidence="3" type="ORF">B9R14_05845</name>
    <name evidence="2" type="ORF">HVS_13045</name>
</gene>
<accession>A0A2K9EPC5</accession>
<dbReference type="GO" id="GO:0035312">
    <property type="term" value="F:5'-3' DNA exonuclease activity"/>
    <property type="evidence" value="ECO:0007669"/>
    <property type="project" value="TreeGrafter"/>
</dbReference>
<dbReference type="Proteomes" id="UP000239720">
    <property type="component" value="Unassembled WGS sequence"/>
</dbReference>
<evidence type="ECO:0000313" key="2">
    <source>
        <dbReference type="EMBL" id="AUG58481.1"/>
    </source>
</evidence>
<dbReference type="SUPFAM" id="SSF89550">
    <property type="entry name" value="PHP domain-like"/>
    <property type="match status" value="1"/>
</dbReference>
<dbReference type="InterPro" id="IPR016195">
    <property type="entry name" value="Pol/histidinol_Pase-like"/>
</dbReference>
<dbReference type="GO" id="GO:0004534">
    <property type="term" value="F:5'-3' RNA exonuclease activity"/>
    <property type="evidence" value="ECO:0007669"/>
    <property type="project" value="TreeGrafter"/>
</dbReference>
<dbReference type="InterPro" id="IPR003141">
    <property type="entry name" value="Pol/His_phosphatase_N"/>
</dbReference>
<keyword evidence="4" id="KW-1185">Reference proteome</keyword>
<reference evidence="2 4" key="1">
    <citation type="submission" date="2017-12" db="EMBL/GenBank/DDBJ databases">
        <title>Complete genome sequence of Herbivorax saccincola GGR1, a novel Cellulosome-producing hydrolytic bacterium in a thermophilic biogas plant, established by Illumina and Nanopore MinION sequencing.</title>
        <authorList>
            <person name="Pechtl A."/>
            <person name="Ruckert C."/>
            <person name="Koeck D.E."/>
            <person name="Maus I."/>
            <person name="Winkler A."/>
            <person name="Kalinowski J."/>
            <person name="Puhler A."/>
            <person name="Schwarz W.W."/>
            <person name="Zverlov V.V."/>
            <person name="Schluter A."/>
            <person name="Liebl W."/>
        </authorList>
    </citation>
    <scope>NUCLEOTIDE SEQUENCE [LARGE SCALE GENOMIC DNA]</scope>
    <source>
        <strain evidence="2">GGR1</strain>
        <strain evidence="4">SR1</strain>
    </source>
</reference>
<evidence type="ECO:0000259" key="1">
    <source>
        <dbReference type="SMART" id="SM00481"/>
    </source>
</evidence>
<dbReference type="PANTHER" id="PTHR42924:SF3">
    <property type="entry name" value="POLYMERASE_HISTIDINOL PHOSPHATASE N-TERMINAL DOMAIN-CONTAINING PROTEIN"/>
    <property type="match status" value="1"/>
</dbReference>
<dbReference type="Proteomes" id="UP000233534">
    <property type="component" value="Chromosome"/>
</dbReference>
<dbReference type="RefSeq" id="WP_101302988.1">
    <property type="nucleotide sequence ID" value="NZ_CP025197.1"/>
</dbReference>
<dbReference type="EC" id="2.7.7.7" evidence="2"/>
<keyword evidence="2" id="KW-0548">Nucleotidyltransferase</keyword>
<proteinExistence type="predicted"/>
<dbReference type="Pfam" id="PF02811">
    <property type="entry name" value="PHP"/>
    <property type="match status" value="1"/>
</dbReference>
<sequence>MDKFIDLHTHSTVSDGTMTPSELVRHAKKSGLSAIALTDHDTIDGVDEAMKEGKSAGIEVIAGVEISADFAPHSEMHLLGYFFDGNHKNITSLLERLKASRDERNPKIIKKLNELGIDITLEEVKAEAKDKLVGRPHIASVLVKKGYVKNISEAFEKYISVGRPAYVKREKLLPKEAIEEIKKCGGIPVLAHPIYLGVRTIEELNALLKELKGYGLEGIEVFYSDNMPHETILFLKLAVEYDLVPTGGSDFHGYLKPHISIGTGRGDLYVPYKVLEEMKKLAEKKGRVKSYE</sequence>
<reference evidence="3 5" key="2">
    <citation type="journal article" date="2018" name="Syst. Appl. Microbiol.">
        <title>Characterization and high-quality draft genome sequence of Herbivorax saccincola A7, an anaerobic, alkaliphilic, thermophilic, cellulolytic, and xylanolytic bacterium.</title>
        <authorList>
            <person name="Aikawa S."/>
            <person name="Baramee S."/>
            <person name="Sermsathanaswadi J."/>
            <person name="Thianheng P."/>
            <person name="Tachaapaikoon C."/>
            <person name="Shikata A."/>
            <person name="Waeonukul R."/>
            <person name="Pason P."/>
            <person name="Ratanakhanokchai K."/>
            <person name="Kosugi A."/>
        </authorList>
    </citation>
    <scope>NUCLEOTIDE SEQUENCE [LARGE SCALE GENOMIC DNA]</scope>
    <source>
        <strain evidence="3 5">A7</strain>
    </source>
</reference>
<dbReference type="SMART" id="SM00481">
    <property type="entry name" value="POLIIIAc"/>
    <property type="match status" value="1"/>
</dbReference>
<dbReference type="Gene3D" id="1.10.150.650">
    <property type="match status" value="1"/>
</dbReference>
<evidence type="ECO:0000313" key="4">
    <source>
        <dbReference type="Proteomes" id="UP000233534"/>
    </source>
</evidence>
<evidence type="ECO:0000313" key="5">
    <source>
        <dbReference type="Proteomes" id="UP000239720"/>
    </source>
</evidence>
<dbReference type="PANTHER" id="PTHR42924">
    <property type="entry name" value="EXONUCLEASE"/>
    <property type="match status" value="1"/>
</dbReference>
<dbReference type="InterPro" id="IPR004013">
    <property type="entry name" value="PHP_dom"/>
</dbReference>
<protein>
    <submittedName>
        <fullName evidence="2">Error-prone DNA polymerase</fullName>
        <ecNumber evidence="2">2.7.7.7</ecNumber>
    </submittedName>
    <submittedName>
        <fullName evidence="3">Phosphoesterase</fullName>
    </submittedName>
</protein>
<dbReference type="GO" id="GO:0003887">
    <property type="term" value="F:DNA-directed DNA polymerase activity"/>
    <property type="evidence" value="ECO:0007669"/>
    <property type="project" value="UniProtKB-EC"/>
</dbReference>